<proteinExistence type="predicted"/>
<dbReference type="InterPro" id="IPR030392">
    <property type="entry name" value="S74_ICA"/>
</dbReference>
<dbReference type="Pfam" id="PF13884">
    <property type="entry name" value="Peptidase_S74"/>
    <property type="match status" value="1"/>
</dbReference>
<evidence type="ECO:0000313" key="3">
    <source>
        <dbReference type="EMBL" id="CUU42776.1"/>
    </source>
</evidence>
<dbReference type="EMBL" id="AP014854">
    <property type="protein sequence ID" value="BAR99960.1"/>
    <property type="molecule type" value="Genomic_DNA"/>
</dbReference>
<dbReference type="RefSeq" id="WP_082417049.1">
    <property type="nucleotide sequence ID" value="NZ_AP014854.2"/>
</dbReference>
<dbReference type="STRING" id="1079.BVIR_2345"/>
<evidence type="ECO:0000313" key="2">
    <source>
        <dbReference type="EMBL" id="BAR99960.1"/>
    </source>
</evidence>
<dbReference type="InterPro" id="IPR036388">
    <property type="entry name" value="WH-like_DNA-bd_sf"/>
</dbReference>
<dbReference type="OrthoDB" id="564699at2"/>
<sequence>MSDSPNLALPFLAAGQAQKHVTINEALSVLDALVHLTVLGKDATAPPAAPADGDRYIIAAGASGAWAGHDGAIAAWQDGAWTFHGPKAGMRAWVADEAALYVYAGSAWTNLTNLAGGLQNLALLGVGTTADATNPFSAKLNKALWAARTTGEGGSGDLRYTLNKEAAANVLSLLLQSNWSGRAEIGLIGDDNLTLKVSPNGASWLHAVVVDKTTGNVGVNGAPTGIGRLETTATNTPEFNAAFVCSSDTADAARLVFRKTRGTKEAPTQTLAGDPVMALLSSGRLASDAFSGNSAVVASFAAENFSASGIGTYVAIGTTPVGSSARRLAAVFDTDGATRPATDNAFTCGNASHRWSQVWAANGTIQTSDRRDKTDITDTALGLDFVMSLRPVSYRWAVGGFDVIADPAAVADAAGDRPTIAVAVPGRRTHYGLIAQEVRAALDAAGIADFGGWIKVDPSDPDSPEALRYDQFVAPLIKAVQQLAQRVAALEADRDQRRTP</sequence>
<dbReference type="KEGG" id="bvr:BVIR_2345"/>
<reference evidence="2" key="1">
    <citation type="journal article" date="2015" name="Genome Announc.">
        <title>Complete Genome Sequence of the Bacteriochlorophyll b-Producing Photosynthetic Bacterium Blastochloris viridis.</title>
        <authorList>
            <person name="Tsukatani Y."/>
            <person name="Hirose Y."/>
            <person name="Harada J."/>
            <person name="Misawa N."/>
            <person name="Mori K."/>
            <person name="Inoue K."/>
            <person name="Tamiaki H."/>
        </authorList>
    </citation>
    <scope>NUCLEOTIDE SEQUENCE [LARGE SCALE GENOMIC DNA]</scope>
    <source>
        <strain evidence="2">DSM 133</strain>
    </source>
</reference>
<feature type="domain" description="Peptidase S74" evidence="1">
    <location>
        <begin position="368"/>
        <end position="494"/>
    </location>
</feature>
<dbReference type="Pfam" id="PF10983">
    <property type="entry name" value="DUF2793"/>
    <property type="match status" value="1"/>
</dbReference>
<dbReference type="Gene3D" id="1.10.10.10">
    <property type="entry name" value="Winged helix-like DNA-binding domain superfamily/Winged helix DNA-binding domain"/>
    <property type="match status" value="1"/>
</dbReference>
<keyword evidence="4" id="KW-1185">Reference proteome</keyword>
<dbReference type="PATRIC" id="fig|1079.6.peg.2446"/>
<gene>
    <name evidence="2" type="ORF">BV133_2367</name>
    <name evidence="3" type="ORF">BVIRIDIS_17910</name>
</gene>
<dbReference type="EMBL" id="LN907867">
    <property type="protein sequence ID" value="CUU42776.1"/>
    <property type="molecule type" value="Genomic_DNA"/>
</dbReference>
<name>A0A0H5BCP6_BLAVI</name>
<protein>
    <submittedName>
        <fullName evidence="2">Gene transfer agent associated protein Pden_3078</fullName>
    </submittedName>
</protein>
<dbReference type="InterPro" id="IPR021251">
    <property type="entry name" value="DUF2793"/>
</dbReference>
<evidence type="ECO:0000313" key="4">
    <source>
        <dbReference type="Proteomes" id="UP000065734"/>
    </source>
</evidence>
<accession>A0A0H5BCP6</accession>
<evidence type="ECO:0000259" key="1">
    <source>
        <dbReference type="PROSITE" id="PS51688"/>
    </source>
</evidence>
<reference evidence="3" key="2">
    <citation type="submission" date="2015-11" db="EMBL/GenBank/DDBJ databases">
        <authorList>
            <person name="Zhang Y."/>
            <person name="Guo Z."/>
        </authorList>
    </citation>
    <scope>NUCLEOTIDE SEQUENCE</scope>
    <source>
        <strain evidence="3">1</strain>
    </source>
</reference>
<dbReference type="AlphaFoldDB" id="A0A0H5BCP6"/>
<organism evidence="3 4">
    <name type="scientific">Blastochloris viridis</name>
    <name type="common">Rhodopseudomonas viridis</name>
    <dbReference type="NCBI Taxonomy" id="1079"/>
    <lineage>
        <taxon>Bacteria</taxon>
        <taxon>Pseudomonadati</taxon>
        <taxon>Pseudomonadota</taxon>
        <taxon>Alphaproteobacteria</taxon>
        <taxon>Hyphomicrobiales</taxon>
        <taxon>Blastochloridaceae</taxon>
        <taxon>Blastochloris</taxon>
    </lineage>
</organism>
<reference evidence="4" key="3">
    <citation type="journal article" date="2016" name="Genome Announc.">
        <title>Revised genome sequence of the purple photosynthetic bacterium Blastochloris viridis.</title>
        <authorList>
            <person name="Liu L.N."/>
            <person name="Faulkner M."/>
            <person name="Liu X."/>
            <person name="Huang F."/>
            <person name="Darby A.C."/>
            <person name="Hall N."/>
        </authorList>
    </citation>
    <scope>NUCLEOTIDE SEQUENCE [LARGE SCALE GENOMIC DNA]</scope>
    <source>
        <strain evidence="4">ATCC 19567 / DSM 133 / F</strain>
    </source>
</reference>
<dbReference type="PROSITE" id="PS51688">
    <property type="entry name" value="ICA"/>
    <property type="match status" value="1"/>
</dbReference>
<dbReference type="Proteomes" id="UP000065734">
    <property type="component" value="Chromosome I"/>
</dbReference>